<proteinExistence type="predicted"/>
<protein>
    <recommendedName>
        <fullName evidence="3">Outer membrane protein beta-barrel domain-containing protein</fullName>
    </recommendedName>
</protein>
<accession>A0A2K9LJ89</accession>
<dbReference type="Proteomes" id="UP000235116">
    <property type="component" value="Chromosome"/>
</dbReference>
<keyword evidence="1 2" id="KW-0732">Signal</keyword>
<dbReference type="EMBL" id="CP022684">
    <property type="protein sequence ID" value="AUM12426.1"/>
    <property type="molecule type" value="Genomic_DNA"/>
</dbReference>
<evidence type="ECO:0000313" key="5">
    <source>
        <dbReference type="Proteomes" id="UP000235116"/>
    </source>
</evidence>
<name>A0A2K9LJ89_9GAMM</name>
<evidence type="ECO:0000256" key="2">
    <source>
        <dbReference type="SAM" id="SignalP"/>
    </source>
</evidence>
<feature type="signal peptide" evidence="2">
    <location>
        <begin position="1"/>
        <end position="22"/>
    </location>
</feature>
<dbReference type="KEGG" id="kak:Kalk_08345"/>
<dbReference type="SUPFAM" id="SSF56925">
    <property type="entry name" value="OMPA-like"/>
    <property type="match status" value="1"/>
</dbReference>
<keyword evidence="5" id="KW-1185">Reference proteome</keyword>
<dbReference type="AlphaFoldDB" id="A0A2K9LJ89"/>
<organism evidence="4 5">
    <name type="scientific">Ketobacter alkanivorans</name>
    <dbReference type="NCBI Taxonomy" id="1917421"/>
    <lineage>
        <taxon>Bacteria</taxon>
        <taxon>Pseudomonadati</taxon>
        <taxon>Pseudomonadota</taxon>
        <taxon>Gammaproteobacteria</taxon>
        <taxon>Pseudomonadales</taxon>
        <taxon>Ketobacteraceae</taxon>
        <taxon>Ketobacter</taxon>
    </lineage>
</organism>
<gene>
    <name evidence="4" type="ORF">Kalk_08345</name>
</gene>
<reference evidence="5" key="1">
    <citation type="submission" date="2017-08" db="EMBL/GenBank/DDBJ databases">
        <title>Direct submision.</title>
        <authorList>
            <person name="Kim S.-J."/>
            <person name="Rhee S.-K."/>
        </authorList>
    </citation>
    <scope>NUCLEOTIDE SEQUENCE [LARGE SCALE GENOMIC DNA]</scope>
    <source>
        <strain evidence="5">GI5</strain>
    </source>
</reference>
<evidence type="ECO:0000313" key="4">
    <source>
        <dbReference type="EMBL" id="AUM12426.1"/>
    </source>
</evidence>
<evidence type="ECO:0000256" key="1">
    <source>
        <dbReference type="ARBA" id="ARBA00022729"/>
    </source>
</evidence>
<feature type="chain" id="PRO_5014953576" description="Outer membrane protein beta-barrel domain-containing protein" evidence="2">
    <location>
        <begin position="23"/>
        <end position="178"/>
    </location>
</feature>
<dbReference type="InterPro" id="IPR011250">
    <property type="entry name" value="OMP/PagP_B-barrel"/>
</dbReference>
<sequence>MKSILTPSTLLLAMLASSTVLAADPYVGGGVLFVEVSNSDINDDASLMGITGRLGSAVNENIAGEVRVTLGIGDDSIGSGIFETDVELNSMIGAYLKAGVPMGPSFYPYAVLGFTRTEREYSNPVFGNDSDSDTDVSYGLGVDLSLDRKMSLNVEYMNYYDKDGTEISGFSIGIASKI</sequence>
<dbReference type="OrthoDB" id="5901526at2"/>
<dbReference type="RefSeq" id="WP_101893792.1">
    <property type="nucleotide sequence ID" value="NZ_CP022684.1"/>
</dbReference>
<dbReference type="Gene3D" id="2.40.160.20">
    <property type="match status" value="1"/>
</dbReference>
<evidence type="ECO:0000259" key="3">
    <source>
        <dbReference type="Pfam" id="PF13505"/>
    </source>
</evidence>
<dbReference type="Pfam" id="PF13505">
    <property type="entry name" value="OMP_b-brl"/>
    <property type="match status" value="1"/>
</dbReference>
<feature type="domain" description="Outer membrane protein beta-barrel" evidence="3">
    <location>
        <begin position="9"/>
        <end position="174"/>
    </location>
</feature>
<dbReference type="InterPro" id="IPR027385">
    <property type="entry name" value="Beta-barrel_OMP"/>
</dbReference>